<organism evidence="1 2">
    <name type="scientific">Adineta steineri</name>
    <dbReference type="NCBI Taxonomy" id="433720"/>
    <lineage>
        <taxon>Eukaryota</taxon>
        <taxon>Metazoa</taxon>
        <taxon>Spiralia</taxon>
        <taxon>Gnathifera</taxon>
        <taxon>Rotifera</taxon>
        <taxon>Eurotatoria</taxon>
        <taxon>Bdelloidea</taxon>
        <taxon>Adinetida</taxon>
        <taxon>Adinetidae</taxon>
        <taxon>Adineta</taxon>
    </lineage>
</organism>
<dbReference type="AlphaFoldDB" id="A0A815PLX4"/>
<dbReference type="EMBL" id="CAJNON010001305">
    <property type="protein sequence ID" value="CAF1450468.1"/>
    <property type="molecule type" value="Genomic_DNA"/>
</dbReference>
<dbReference type="Proteomes" id="UP000663891">
    <property type="component" value="Unassembled WGS sequence"/>
</dbReference>
<sequence length="76" mass="8469">MNNTPKESTIVHLYCILTVFDEIPVGTILLEHGSNICVTVQYISDAIEDEITTDNIKTRLWALPDAPADREALVNI</sequence>
<evidence type="ECO:0000313" key="1">
    <source>
        <dbReference type="EMBL" id="CAF1450468.1"/>
    </source>
</evidence>
<gene>
    <name evidence="1" type="ORF">VCS650_LOCUS39442</name>
</gene>
<proteinExistence type="predicted"/>
<protein>
    <submittedName>
        <fullName evidence="1">Uncharacterized protein</fullName>
    </submittedName>
</protein>
<reference evidence="1" key="1">
    <citation type="submission" date="2021-02" db="EMBL/GenBank/DDBJ databases">
        <authorList>
            <person name="Nowell W R."/>
        </authorList>
    </citation>
    <scope>NUCLEOTIDE SEQUENCE</scope>
</reference>
<name>A0A815PLX4_9BILA</name>
<dbReference type="OrthoDB" id="10062263at2759"/>
<comment type="caution">
    <text evidence="1">The sequence shown here is derived from an EMBL/GenBank/DDBJ whole genome shotgun (WGS) entry which is preliminary data.</text>
</comment>
<evidence type="ECO:0000313" key="2">
    <source>
        <dbReference type="Proteomes" id="UP000663891"/>
    </source>
</evidence>
<accession>A0A815PLX4</accession>